<evidence type="ECO:0000313" key="4">
    <source>
        <dbReference type="EMBL" id="CEL99162.1"/>
    </source>
</evidence>
<dbReference type="SUPFAM" id="SSF52833">
    <property type="entry name" value="Thioredoxin-like"/>
    <property type="match status" value="1"/>
</dbReference>
<name>A0A0G4EMW0_VITBC</name>
<protein>
    <recommendedName>
        <fullName evidence="3">Thioredoxin domain-containing protein</fullName>
    </recommendedName>
</protein>
<accession>A0A0G4EMW0</accession>
<feature type="region of interest" description="Disordered" evidence="1">
    <location>
        <begin position="228"/>
        <end position="266"/>
    </location>
</feature>
<evidence type="ECO:0000256" key="1">
    <source>
        <dbReference type="SAM" id="MobiDB-lite"/>
    </source>
</evidence>
<proteinExistence type="predicted"/>
<evidence type="ECO:0000259" key="3">
    <source>
        <dbReference type="Pfam" id="PF00085"/>
    </source>
</evidence>
<feature type="transmembrane region" description="Helical" evidence="2">
    <location>
        <begin position="17"/>
        <end position="34"/>
    </location>
</feature>
<keyword evidence="2" id="KW-1133">Transmembrane helix</keyword>
<evidence type="ECO:0000256" key="2">
    <source>
        <dbReference type="SAM" id="Phobius"/>
    </source>
</evidence>
<sequence>MSPALQELTATQDQHTGLRRDLCAVVVLGVFFVFRSNRKATWDHKLLDLFVWTKSLILASFWMSNVVMGLWYSFLCLCVWLVFPLGHYQGESKVEMIDGKGRFAHLLGLAGKGPLLDKTLEVTWLILFYKPFRKECSEPQVVIANLSLKYTSERLRFGKVDISRNAVLAKRFQIDPDRSDQLPTFILFERGQEAKRAPSRNAKGEYPRLKYTEDSLCSYFGIDRGAAAQQRAPRKKSKGNAAASQELTTGSSGAAAAAQSEGKKDS</sequence>
<feature type="compositionally biased region" description="Low complexity" evidence="1">
    <location>
        <begin position="248"/>
        <end position="258"/>
    </location>
</feature>
<keyword evidence="2" id="KW-0472">Membrane</keyword>
<evidence type="ECO:0000313" key="5">
    <source>
        <dbReference type="Proteomes" id="UP000041254"/>
    </source>
</evidence>
<dbReference type="AlphaFoldDB" id="A0A0G4EMW0"/>
<feature type="domain" description="Thioredoxin" evidence="3">
    <location>
        <begin position="123"/>
        <end position="197"/>
    </location>
</feature>
<dbReference type="InterPro" id="IPR013766">
    <property type="entry name" value="Thioredoxin_domain"/>
</dbReference>
<dbReference type="InParanoid" id="A0A0G4EMW0"/>
<dbReference type="EMBL" id="CDMY01000275">
    <property type="protein sequence ID" value="CEL99162.1"/>
    <property type="molecule type" value="Genomic_DNA"/>
</dbReference>
<dbReference type="Proteomes" id="UP000041254">
    <property type="component" value="Unassembled WGS sequence"/>
</dbReference>
<keyword evidence="2" id="KW-0812">Transmembrane</keyword>
<dbReference type="OrthoDB" id="311767at2759"/>
<dbReference type="InterPro" id="IPR036249">
    <property type="entry name" value="Thioredoxin-like_sf"/>
</dbReference>
<dbReference type="Pfam" id="PF00085">
    <property type="entry name" value="Thioredoxin"/>
    <property type="match status" value="1"/>
</dbReference>
<dbReference type="VEuPathDB" id="CryptoDB:Vbra_2870"/>
<reference evidence="4 5" key="1">
    <citation type="submission" date="2014-11" db="EMBL/GenBank/DDBJ databases">
        <authorList>
            <person name="Zhu J."/>
            <person name="Qi W."/>
            <person name="Song R."/>
        </authorList>
    </citation>
    <scope>NUCLEOTIDE SEQUENCE [LARGE SCALE GENOMIC DNA]</scope>
</reference>
<feature type="transmembrane region" description="Helical" evidence="2">
    <location>
        <begin position="70"/>
        <end position="88"/>
    </location>
</feature>
<organism evidence="4 5">
    <name type="scientific">Vitrella brassicaformis (strain CCMP3155)</name>
    <dbReference type="NCBI Taxonomy" id="1169540"/>
    <lineage>
        <taxon>Eukaryota</taxon>
        <taxon>Sar</taxon>
        <taxon>Alveolata</taxon>
        <taxon>Colpodellida</taxon>
        <taxon>Vitrellaceae</taxon>
        <taxon>Vitrella</taxon>
    </lineage>
</organism>
<dbReference type="Gene3D" id="3.40.30.10">
    <property type="entry name" value="Glutaredoxin"/>
    <property type="match status" value="1"/>
</dbReference>
<keyword evidence="5" id="KW-1185">Reference proteome</keyword>
<gene>
    <name evidence="4" type="ORF">Vbra_2870</name>
</gene>